<keyword evidence="3" id="KW-1185">Reference proteome</keyword>
<accession>A0ABN3H637</accession>
<name>A0ABN3H637_9ACTN</name>
<evidence type="ECO:0000313" key="3">
    <source>
        <dbReference type="Proteomes" id="UP001501170"/>
    </source>
</evidence>
<evidence type="ECO:0008006" key="4">
    <source>
        <dbReference type="Google" id="ProtNLM"/>
    </source>
</evidence>
<dbReference type="InterPro" id="IPR005152">
    <property type="entry name" value="Lipase_secreted"/>
</dbReference>
<feature type="transmembrane region" description="Helical" evidence="1">
    <location>
        <begin position="181"/>
        <end position="201"/>
    </location>
</feature>
<feature type="transmembrane region" description="Helical" evidence="1">
    <location>
        <begin position="7"/>
        <end position="25"/>
    </location>
</feature>
<reference evidence="2 3" key="1">
    <citation type="journal article" date="2019" name="Int. J. Syst. Evol. Microbiol.">
        <title>The Global Catalogue of Microorganisms (GCM) 10K type strain sequencing project: providing services to taxonomists for standard genome sequencing and annotation.</title>
        <authorList>
            <consortium name="The Broad Institute Genomics Platform"/>
            <consortium name="The Broad Institute Genome Sequencing Center for Infectious Disease"/>
            <person name="Wu L."/>
            <person name="Ma J."/>
        </authorList>
    </citation>
    <scope>NUCLEOTIDE SEQUENCE [LARGE SCALE GENOMIC DNA]</scope>
    <source>
        <strain evidence="2 3">JCM 16227</strain>
    </source>
</reference>
<evidence type="ECO:0000256" key="1">
    <source>
        <dbReference type="SAM" id="Phobius"/>
    </source>
</evidence>
<feature type="transmembrane region" description="Helical" evidence="1">
    <location>
        <begin position="112"/>
        <end position="131"/>
    </location>
</feature>
<keyword evidence="1" id="KW-0472">Membrane</keyword>
<dbReference type="InterPro" id="IPR005325">
    <property type="entry name" value="DUF308_memb"/>
</dbReference>
<protein>
    <recommendedName>
        <fullName evidence="4">Lipase</fullName>
    </recommendedName>
</protein>
<feature type="transmembrane region" description="Helical" evidence="1">
    <location>
        <begin position="83"/>
        <end position="100"/>
    </location>
</feature>
<dbReference type="EMBL" id="BAAARB010000003">
    <property type="protein sequence ID" value="GAA2370155.1"/>
    <property type="molecule type" value="Genomic_DNA"/>
</dbReference>
<proteinExistence type="predicted"/>
<feature type="transmembrane region" description="Helical" evidence="1">
    <location>
        <begin position="31"/>
        <end position="48"/>
    </location>
</feature>
<keyword evidence="1" id="KW-0812">Transmembrane</keyword>
<dbReference type="PANTHER" id="PTHR34853">
    <property type="match status" value="1"/>
</dbReference>
<feature type="transmembrane region" description="Helical" evidence="1">
    <location>
        <begin position="137"/>
        <end position="160"/>
    </location>
</feature>
<dbReference type="Pfam" id="PF03583">
    <property type="entry name" value="LIP"/>
    <property type="match status" value="1"/>
</dbReference>
<gene>
    <name evidence="2" type="ORF">GCM10009855_06830</name>
</gene>
<dbReference type="Pfam" id="PF03729">
    <property type="entry name" value="DUF308"/>
    <property type="match status" value="1"/>
</dbReference>
<dbReference type="Gene3D" id="3.40.50.1820">
    <property type="entry name" value="alpha/beta hydrolase"/>
    <property type="match status" value="2"/>
</dbReference>
<evidence type="ECO:0000313" key="2">
    <source>
        <dbReference type="EMBL" id="GAA2370155.1"/>
    </source>
</evidence>
<organism evidence="2 3">
    <name type="scientific">Gordonia cholesterolivorans</name>
    <dbReference type="NCBI Taxonomy" id="559625"/>
    <lineage>
        <taxon>Bacteria</taxon>
        <taxon>Bacillati</taxon>
        <taxon>Actinomycetota</taxon>
        <taxon>Actinomycetes</taxon>
        <taxon>Mycobacteriales</taxon>
        <taxon>Gordoniaceae</taxon>
        <taxon>Gordonia</taxon>
    </lineage>
</organism>
<comment type="caution">
    <text evidence="2">The sequence shown here is derived from an EMBL/GenBank/DDBJ whole genome shotgun (WGS) entry which is preliminary data.</text>
</comment>
<feature type="transmembrane region" description="Helical" evidence="1">
    <location>
        <begin position="60"/>
        <end position="77"/>
    </location>
</feature>
<dbReference type="PANTHER" id="PTHR34853:SF1">
    <property type="entry name" value="LIPASE 5"/>
    <property type="match status" value="1"/>
</dbReference>
<dbReference type="Proteomes" id="UP001501170">
    <property type="component" value="Unassembled WGS sequence"/>
</dbReference>
<keyword evidence="1" id="KW-1133">Transmembrane helix</keyword>
<dbReference type="RefSeq" id="WP_346074922.1">
    <property type="nucleotide sequence ID" value="NZ_BAAARB010000003.1"/>
</dbReference>
<sequence length="572" mass="59202">MTTAARAGRLLLALASIAVGVLLVLRPFASVPWTAAALAIGLIVAGLVDLIEPQTRREPLRLAVAVLLPLVGAVLLIWRSLSIFGIAVAAAIALAVWGVGRWVRAARRGPAWFADVLFGAAGIATAVLAVSWPGVSIFIVVEAVGLALVWRGAAELLVGIRGRTAAAEPGRERTARIALRTAAAAVATIVAVPLVIATFVVRGTAEEPGPFYRAELPAGVRPGTLLKSEPTAAGIPPGAHAWRILYSTLRGDRPALASGLVVVPDGPGPHSLIAWAHGTSGVAENCAPSMTSTPLAHLPGLNEVVGRGWALVAADYIGMGTPGPSPYVIGRGEARSVLDSIRAARALPGASLTRSTVVWGHSQGGHAALWTELLAPSYAPDAGVIATAALAPASNLRALASGLETMAGGALLASYVMDAYTRTYPDVRYADYIKTQARLPMRGMAARCLWSPTMPVSLAEALILGHDFYTRTPTSGPLGARLAENTPSARLPRPTLIAQGLSDEVIAPASQNEYVTDQCAAGSDLEYRTYPGLGHMTLIDDDSPAVGSLIAWTQDRFAGAAPTPNCPAPHPA</sequence>
<dbReference type="InterPro" id="IPR029058">
    <property type="entry name" value="AB_hydrolase_fold"/>
</dbReference>
<dbReference type="SUPFAM" id="SSF53474">
    <property type="entry name" value="alpha/beta-Hydrolases"/>
    <property type="match status" value="1"/>
</dbReference>